<evidence type="ECO:0000256" key="2">
    <source>
        <dbReference type="ARBA" id="ARBA00023136"/>
    </source>
</evidence>
<name>A0ABR9BRR0_9GAMM</name>
<keyword evidence="5" id="KW-1185">Reference proteome</keyword>
<evidence type="ECO:0000313" key="4">
    <source>
        <dbReference type="EMBL" id="MBD8515263.1"/>
    </source>
</evidence>
<dbReference type="EMBL" id="JACYTP010000025">
    <property type="protein sequence ID" value="MBD8515263.1"/>
    <property type="molecule type" value="Genomic_DNA"/>
</dbReference>
<gene>
    <name evidence="4" type="ORF">IFO68_21535</name>
</gene>
<organism evidence="4 5">
    <name type="scientific">Photobacterium arenosum</name>
    <dbReference type="NCBI Taxonomy" id="2774143"/>
    <lineage>
        <taxon>Bacteria</taxon>
        <taxon>Pseudomonadati</taxon>
        <taxon>Pseudomonadota</taxon>
        <taxon>Gammaproteobacteria</taxon>
        <taxon>Vibrionales</taxon>
        <taxon>Vibrionaceae</taxon>
        <taxon>Photobacterium</taxon>
    </lineage>
</organism>
<proteinExistence type="predicted"/>
<evidence type="ECO:0000256" key="1">
    <source>
        <dbReference type="ARBA" id="ARBA00004370"/>
    </source>
</evidence>
<dbReference type="Pfam" id="PF01103">
    <property type="entry name" value="Omp85"/>
    <property type="match status" value="1"/>
</dbReference>
<evidence type="ECO:0000313" key="5">
    <source>
        <dbReference type="Proteomes" id="UP000649768"/>
    </source>
</evidence>
<protein>
    <submittedName>
        <fullName evidence="4">BamA/TamA family outer membrane protein</fullName>
    </submittedName>
</protein>
<feature type="domain" description="Bacterial surface antigen (D15)" evidence="3">
    <location>
        <begin position="135"/>
        <end position="244"/>
    </location>
</feature>
<dbReference type="Proteomes" id="UP000649768">
    <property type="component" value="Unassembled WGS sequence"/>
</dbReference>
<accession>A0ABR9BRR0</accession>
<dbReference type="InterPro" id="IPR000184">
    <property type="entry name" value="Bac_surfAg_D15"/>
</dbReference>
<comment type="subcellular location">
    <subcellularLocation>
        <location evidence="1">Membrane</location>
    </subcellularLocation>
</comment>
<keyword evidence="2" id="KW-0472">Membrane</keyword>
<evidence type="ECO:0000259" key="3">
    <source>
        <dbReference type="Pfam" id="PF01103"/>
    </source>
</evidence>
<dbReference type="Gene3D" id="2.40.160.50">
    <property type="entry name" value="membrane protein fhac: a member of the omp85/tpsb transporter family"/>
    <property type="match status" value="1"/>
</dbReference>
<reference evidence="4 5" key="1">
    <citation type="submission" date="2020-09" db="EMBL/GenBank/DDBJ databases">
        <title>Photobacterium sp. CAU 1568 isolated from sand of Sido Beach.</title>
        <authorList>
            <person name="Kim W."/>
        </authorList>
    </citation>
    <scope>NUCLEOTIDE SEQUENCE [LARGE SCALE GENOMIC DNA]</scope>
    <source>
        <strain evidence="4 5">CAU 1568</strain>
    </source>
</reference>
<sequence length="356" mass="39504">MGEYLAENAYGFLPVPVIITEPALGGGGGIFGLFLHETDAEKEARRKLALESLDGGARLIPPAITVAGGAATENGTWFAALGHRRTWNKDHIRYLGGIGYGDVVMDIYDDFGGRLPASQALGFETQTEGYGVIQKLQFRVQDTPLLLGFSQFWTRTEVSASNQVVDKIFQRVLGKSTTSSGVGFVAEYDTRDNFFFPTDGYQVTAEYMFFRDGIGSDYDYDTFALDGQVFFPLSKQLILAFAGDYQSMRSDDQSLPPLVKPYVKLRGISAYRYQDDYVSAVQTQLMWRIDPRWTLSGFIGTGSAASESHDLYEHSETAYGTGFRYLIARRYGLHTGIDIAFSDEESAFYFNMGSGF</sequence>
<dbReference type="SUPFAM" id="SSF56935">
    <property type="entry name" value="Porins"/>
    <property type="match status" value="1"/>
</dbReference>
<comment type="caution">
    <text evidence="4">The sequence shown here is derived from an EMBL/GenBank/DDBJ whole genome shotgun (WGS) entry which is preliminary data.</text>
</comment>